<dbReference type="PANTHER" id="PTHR43767:SF1">
    <property type="entry name" value="NONRIBOSOMAL PEPTIDE SYNTHASE PES1 (EUROFUNG)-RELATED"/>
    <property type="match status" value="1"/>
</dbReference>
<proteinExistence type="predicted"/>
<feature type="domain" description="AMP-binding enzyme C-terminal" evidence="2">
    <location>
        <begin position="426"/>
        <end position="501"/>
    </location>
</feature>
<dbReference type="InterPro" id="IPR025110">
    <property type="entry name" value="AMP-bd_C"/>
</dbReference>
<evidence type="ECO:0000259" key="2">
    <source>
        <dbReference type="Pfam" id="PF13193"/>
    </source>
</evidence>
<protein>
    <submittedName>
        <fullName evidence="3">Putative long-chain fatty-acid-CoA ligase protein</fullName>
    </submittedName>
</protein>
<keyword evidence="3" id="KW-0436">Ligase</keyword>
<dbReference type="EMBL" id="KF796608">
    <property type="protein sequence ID" value="AHN98024.1"/>
    <property type="molecule type" value="Genomic_DNA"/>
</dbReference>
<feature type="domain" description="AMP-dependent synthetase/ligase" evidence="1">
    <location>
        <begin position="7"/>
        <end position="370"/>
    </location>
</feature>
<dbReference type="InterPro" id="IPR000873">
    <property type="entry name" value="AMP-dep_synth/lig_dom"/>
</dbReference>
<sequence length="509" mass="55153">MLLQAYLERTADRTPDAEALVTEERRLTFRELDAEANSVAAALVEAGVLPRDRVAIHLDNRAETVVAIFAVLKAGAAFLMVNPSAKVQKLEYLLRHSEASAIVLPASKAAAAAESLAGIGSLKAVLTLGEGRIEVPGKRTLEFRSLALQSRAMPAVPTIDLDLAALLYTSGSTGEPKGVMLSHGNIRAATDSIAEYLRLTPQDVLMNVLPLSFGYGLTQLFTAIKVGARFVLEKGMTYPHVALTRMSVERVTGFAMVPTIASVVLGMDLTRYDLSTLRYVTNAGAGLPPEHVRRFRSALPHVDLVLMYGQTECLRISYLEPVQADQRPDSVGRGIPNQELMIIDPEGGPVPAGEIGELVVRGAHVTCGYWRMPTETAAALREGRYPGERVLHTGDLFRADTEGYLYFVSRRDDIIKSKGEKVSPREVENALYRLDGVSEAAVVGIAHPVLGQAVKAVIVLREGVQLTSREVQRHCAGCLEDFMVPAVVEFTDALPKSDNGKVLKASLRH</sequence>
<accession>X2L8E4</accession>
<organism evidence="3">
    <name type="scientific">uncultured bacterium lac193</name>
    <dbReference type="NCBI Taxonomy" id="1447243"/>
    <lineage>
        <taxon>Bacteria</taxon>
        <taxon>environmental samples</taxon>
    </lineage>
</organism>
<dbReference type="InterPro" id="IPR050237">
    <property type="entry name" value="ATP-dep_AMP-bd_enzyme"/>
</dbReference>
<evidence type="ECO:0000259" key="1">
    <source>
        <dbReference type="Pfam" id="PF00501"/>
    </source>
</evidence>
<dbReference type="Gene3D" id="3.40.50.12780">
    <property type="entry name" value="N-terminal domain of ligase-like"/>
    <property type="match status" value="1"/>
</dbReference>
<evidence type="ECO:0000313" key="3">
    <source>
        <dbReference type="EMBL" id="AHN98024.1"/>
    </source>
</evidence>
<dbReference type="Pfam" id="PF00501">
    <property type="entry name" value="AMP-binding"/>
    <property type="match status" value="1"/>
</dbReference>
<name>X2L8E4_9BACT</name>
<dbReference type="PANTHER" id="PTHR43767">
    <property type="entry name" value="LONG-CHAIN-FATTY-ACID--COA LIGASE"/>
    <property type="match status" value="1"/>
</dbReference>
<dbReference type="SUPFAM" id="SSF56801">
    <property type="entry name" value="Acetyl-CoA synthetase-like"/>
    <property type="match status" value="1"/>
</dbReference>
<dbReference type="InterPro" id="IPR042099">
    <property type="entry name" value="ANL_N_sf"/>
</dbReference>
<dbReference type="GO" id="GO:0016878">
    <property type="term" value="F:acid-thiol ligase activity"/>
    <property type="evidence" value="ECO:0007669"/>
    <property type="project" value="UniProtKB-ARBA"/>
</dbReference>
<dbReference type="PROSITE" id="PS00455">
    <property type="entry name" value="AMP_BINDING"/>
    <property type="match status" value="1"/>
</dbReference>
<dbReference type="InterPro" id="IPR045851">
    <property type="entry name" value="AMP-bd_C_sf"/>
</dbReference>
<dbReference type="Gene3D" id="3.30.300.30">
    <property type="match status" value="1"/>
</dbReference>
<dbReference type="InterPro" id="IPR020845">
    <property type="entry name" value="AMP-binding_CS"/>
</dbReference>
<dbReference type="Pfam" id="PF13193">
    <property type="entry name" value="AMP-binding_C"/>
    <property type="match status" value="1"/>
</dbReference>
<dbReference type="AlphaFoldDB" id="X2L8E4"/>
<reference evidence="3" key="1">
    <citation type="submission" date="2013-10" db="EMBL/GenBank/DDBJ databases">
        <title>Functional metagenomics reveals novel beta-galactosidases not predictable from gene sequences.</title>
        <authorList>
            <person name="Cheng J."/>
            <person name="Engel K."/>
            <person name="Romantsov T."/>
            <person name="Neufeld J.D."/>
            <person name="Rose D.R."/>
            <person name="Charles T.C."/>
        </authorList>
    </citation>
    <scope>NUCLEOTIDE SEQUENCE</scope>
</reference>